<accession>A0AB35F852</accession>
<dbReference type="Proteomes" id="UP000758022">
    <property type="component" value="Unassembled WGS sequence"/>
</dbReference>
<organism evidence="2 3">
    <name type="scientific">Rhizobium laguerreae</name>
    <dbReference type="NCBI Taxonomy" id="1076926"/>
    <lineage>
        <taxon>Bacteria</taxon>
        <taxon>Pseudomonadati</taxon>
        <taxon>Pseudomonadota</taxon>
        <taxon>Alphaproteobacteria</taxon>
        <taxon>Hyphomicrobiales</taxon>
        <taxon>Rhizobiaceae</taxon>
        <taxon>Rhizobium/Agrobacterium group</taxon>
        <taxon>Rhizobium</taxon>
    </lineage>
</organism>
<name>A0AB35F852_9HYPH</name>
<dbReference type="RefSeq" id="WP_168256179.1">
    <property type="nucleotide sequence ID" value="NZ_JAAXQQ010000002.1"/>
</dbReference>
<evidence type="ECO:0000313" key="2">
    <source>
        <dbReference type="EMBL" id="MBY3062849.1"/>
    </source>
</evidence>
<sequence length="165" mass="17101">MATLPLTVTASSCPFIPTSYSRQMQVSDDGATRWADTGASFASTSFVVGAGLVGKYLRLVETAINGAQSIVTTTPVLGPVVAFVALAAMPLAMGAKFAAIADSQVGYNNYYGADDGTGGLVGTKANIRFLVQSSAKPPIPKQRGVTNPPPRHHGRSSGPDHRHAE</sequence>
<protein>
    <submittedName>
        <fullName evidence="2">Uncharacterized protein</fullName>
    </submittedName>
</protein>
<gene>
    <name evidence="2" type="ORF">HFO74_05245</name>
</gene>
<reference evidence="2" key="1">
    <citation type="submission" date="2020-04" db="EMBL/GenBank/DDBJ databases">
        <title>Global-level population genomics supports evidence of horizontal gene transfer on evolution of Rhizobia in Lentils.</title>
        <authorList>
            <person name="Gai Y."/>
            <person name="Cook D."/>
            <person name="Riely B."/>
        </authorList>
    </citation>
    <scope>NUCLEOTIDE SEQUENCE</scope>
    <source>
        <strain evidence="2">TLR9</strain>
    </source>
</reference>
<evidence type="ECO:0000256" key="1">
    <source>
        <dbReference type="SAM" id="MobiDB-lite"/>
    </source>
</evidence>
<comment type="caution">
    <text evidence="2">The sequence shown here is derived from an EMBL/GenBank/DDBJ whole genome shotgun (WGS) entry which is preliminary data.</text>
</comment>
<proteinExistence type="predicted"/>
<evidence type="ECO:0000313" key="3">
    <source>
        <dbReference type="Proteomes" id="UP000758022"/>
    </source>
</evidence>
<dbReference type="AlphaFoldDB" id="A0AB35F852"/>
<feature type="region of interest" description="Disordered" evidence="1">
    <location>
        <begin position="134"/>
        <end position="165"/>
    </location>
</feature>
<dbReference type="EMBL" id="JAAXQQ010000002">
    <property type="protein sequence ID" value="MBY3062849.1"/>
    <property type="molecule type" value="Genomic_DNA"/>
</dbReference>